<evidence type="ECO:0000313" key="6">
    <source>
        <dbReference type="Proteomes" id="UP000694844"/>
    </source>
</evidence>
<dbReference type="GO" id="GO:0008053">
    <property type="term" value="P:mitochondrial fusion"/>
    <property type="evidence" value="ECO:0007669"/>
    <property type="project" value="TreeGrafter"/>
</dbReference>
<accession>A0A8B8EPP1</accession>
<dbReference type="InterPro" id="IPR004046">
    <property type="entry name" value="GST_C"/>
</dbReference>
<dbReference type="InterPro" id="IPR010987">
    <property type="entry name" value="Glutathione-S-Trfase_C-like"/>
</dbReference>
<keyword evidence="6" id="KW-1185">Reference proteome</keyword>
<evidence type="ECO:0000259" key="4">
    <source>
        <dbReference type="PROSITE" id="PS50404"/>
    </source>
</evidence>
<proteinExistence type="inferred from homology"/>
<comment type="similarity">
    <text evidence="1 2">Belongs to the GST superfamily.</text>
</comment>
<dbReference type="GO" id="GO:0006626">
    <property type="term" value="P:protein targeting to mitochondrion"/>
    <property type="evidence" value="ECO:0007669"/>
    <property type="project" value="TreeGrafter"/>
</dbReference>
<keyword evidence="3" id="KW-0812">Transmembrane</keyword>
<gene>
    <name evidence="7 8" type="primary">LOC111135810</name>
</gene>
<dbReference type="InterPro" id="IPR040079">
    <property type="entry name" value="Glutathione_S-Trfase"/>
</dbReference>
<dbReference type="PANTHER" id="PTHR44188">
    <property type="entry name" value="GDAP1, ISOFORM A"/>
    <property type="match status" value="1"/>
</dbReference>
<dbReference type="GO" id="GO:0005741">
    <property type="term" value="C:mitochondrial outer membrane"/>
    <property type="evidence" value="ECO:0007669"/>
    <property type="project" value="TreeGrafter"/>
</dbReference>
<dbReference type="KEGG" id="cvn:111135810"/>
<organism evidence="6 7">
    <name type="scientific">Crassostrea virginica</name>
    <name type="common">Eastern oyster</name>
    <dbReference type="NCBI Taxonomy" id="6565"/>
    <lineage>
        <taxon>Eukaryota</taxon>
        <taxon>Metazoa</taxon>
        <taxon>Spiralia</taxon>
        <taxon>Lophotrochozoa</taxon>
        <taxon>Mollusca</taxon>
        <taxon>Bivalvia</taxon>
        <taxon>Autobranchia</taxon>
        <taxon>Pteriomorphia</taxon>
        <taxon>Ostreida</taxon>
        <taxon>Ostreoidea</taxon>
        <taxon>Ostreidae</taxon>
        <taxon>Crassostrea</taxon>
    </lineage>
</organism>
<dbReference type="SUPFAM" id="SSF52833">
    <property type="entry name" value="Thioredoxin-like"/>
    <property type="match status" value="1"/>
</dbReference>
<dbReference type="Gene3D" id="1.20.1050.10">
    <property type="match status" value="1"/>
</dbReference>
<evidence type="ECO:0000256" key="3">
    <source>
        <dbReference type="SAM" id="Phobius"/>
    </source>
</evidence>
<feature type="transmembrane region" description="Helical" evidence="3">
    <location>
        <begin position="292"/>
        <end position="310"/>
    </location>
</feature>
<evidence type="ECO:0000313" key="8">
    <source>
        <dbReference type="RefSeq" id="XP_022341901.1"/>
    </source>
</evidence>
<dbReference type="InterPro" id="IPR036282">
    <property type="entry name" value="Glutathione-S-Trfase_C_sf"/>
</dbReference>
<feature type="domain" description="GST C-terminal" evidence="5">
    <location>
        <begin position="141"/>
        <end position="290"/>
    </location>
</feature>
<protein>
    <submittedName>
        <fullName evidence="7 8">Ganglioside-induced differentiation-associated protein 1-like</fullName>
    </submittedName>
</protein>
<name>A0A8B8EPP1_CRAVI</name>
<dbReference type="RefSeq" id="XP_022341901.1">
    <property type="nucleotide sequence ID" value="XM_022486193.1"/>
</dbReference>
<dbReference type="GeneID" id="111135810"/>
<dbReference type="Pfam" id="PF02798">
    <property type="entry name" value="GST_N"/>
    <property type="match status" value="1"/>
</dbReference>
<evidence type="ECO:0000313" key="7">
    <source>
        <dbReference type="RefSeq" id="XP_022341900.1"/>
    </source>
</evidence>
<evidence type="ECO:0000256" key="2">
    <source>
        <dbReference type="RuleBase" id="RU003494"/>
    </source>
</evidence>
<sequence length="313" mass="35285">MSSLALYYFPGSYYSQRALLALYEKDARFQHKLVFIHAGEQNDPAYMRMNPAGQVPVLKDGKKIVTESDAIIRYVDENVHTGSTLIPDEMSIVGKEVARLWKFINSVRVEIMTYGLLNFPDLSKTGLHPMAQSMTKNIDLGKRYEGIKKTLASLADKHPDLRDAYNAKIEFATNFSQNFQNRDLVMQVLDDVGKTLDEIEKVLKKVQNEQGISDSWLVGPRYTAADIALTTLLDRIAFLGLAARYFTPEVRPLLYSYYQRLGTRKSVKQVRDLVTSTPRMIILRQLKKPSPYVVGVLVAGVAAAVAFSRIKGK</sequence>
<dbReference type="CDD" id="cd00570">
    <property type="entry name" value="GST_N_family"/>
    <property type="match status" value="1"/>
</dbReference>
<dbReference type="SUPFAM" id="SSF47616">
    <property type="entry name" value="GST C-terminal domain-like"/>
    <property type="match status" value="1"/>
</dbReference>
<dbReference type="PROSITE" id="PS50404">
    <property type="entry name" value="GST_NTER"/>
    <property type="match status" value="1"/>
</dbReference>
<reference evidence="7 8" key="1">
    <citation type="submission" date="2025-04" db="UniProtKB">
        <authorList>
            <consortium name="RefSeq"/>
        </authorList>
    </citation>
    <scope>IDENTIFICATION</scope>
    <source>
        <tissue evidence="7 8">Whole sample</tissue>
    </source>
</reference>
<dbReference type="Gene3D" id="3.40.30.10">
    <property type="entry name" value="Glutaredoxin"/>
    <property type="match status" value="1"/>
</dbReference>
<feature type="domain" description="GST N-terminal" evidence="4">
    <location>
        <begin position="2"/>
        <end position="83"/>
    </location>
</feature>
<dbReference type="AlphaFoldDB" id="A0A8B8EPP1"/>
<keyword evidence="3" id="KW-1133">Transmembrane helix</keyword>
<dbReference type="Pfam" id="PF00043">
    <property type="entry name" value="GST_C"/>
    <property type="match status" value="1"/>
</dbReference>
<dbReference type="InterPro" id="IPR004045">
    <property type="entry name" value="Glutathione_S-Trfase_N"/>
</dbReference>
<dbReference type="GO" id="GO:0000266">
    <property type="term" value="P:mitochondrial fission"/>
    <property type="evidence" value="ECO:0007669"/>
    <property type="project" value="TreeGrafter"/>
</dbReference>
<dbReference type="RefSeq" id="XP_022341900.1">
    <property type="nucleotide sequence ID" value="XM_022486192.1"/>
</dbReference>
<dbReference type="PROSITE" id="PS50405">
    <property type="entry name" value="GST_CTER"/>
    <property type="match status" value="1"/>
</dbReference>
<dbReference type="OrthoDB" id="249703at2759"/>
<dbReference type="InterPro" id="IPR036249">
    <property type="entry name" value="Thioredoxin-like_sf"/>
</dbReference>
<evidence type="ECO:0000259" key="5">
    <source>
        <dbReference type="PROSITE" id="PS50405"/>
    </source>
</evidence>
<evidence type="ECO:0000256" key="1">
    <source>
        <dbReference type="ARBA" id="ARBA00007409"/>
    </source>
</evidence>
<dbReference type="SFLD" id="SFLDS00019">
    <property type="entry name" value="Glutathione_Transferase_(cytos"/>
    <property type="match status" value="1"/>
</dbReference>
<dbReference type="Proteomes" id="UP000694844">
    <property type="component" value="Chromosome 5"/>
</dbReference>
<keyword evidence="3" id="KW-0472">Membrane</keyword>
<dbReference type="PANTHER" id="PTHR44188:SF1">
    <property type="entry name" value="GDAP1, ISOFORM A"/>
    <property type="match status" value="1"/>
</dbReference>